<dbReference type="EMBL" id="CAJNDS010001524">
    <property type="protein sequence ID" value="CAE7263428.1"/>
    <property type="molecule type" value="Genomic_DNA"/>
</dbReference>
<gene>
    <name evidence="2" type="ORF">SNAT2548_LOCUS13843</name>
</gene>
<name>A0A812MQ62_9DINO</name>
<comment type="caution">
    <text evidence="2">The sequence shown here is derived from an EMBL/GenBank/DDBJ whole genome shotgun (WGS) entry which is preliminary data.</text>
</comment>
<proteinExistence type="predicted"/>
<reference evidence="2" key="1">
    <citation type="submission" date="2021-02" db="EMBL/GenBank/DDBJ databases">
        <authorList>
            <person name="Dougan E. K."/>
            <person name="Rhodes N."/>
            <person name="Thang M."/>
            <person name="Chan C."/>
        </authorList>
    </citation>
    <scope>NUCLEOTIDE SEQUENCE</scope>
</reference>
<dbReference type="Proteomes" id="UP000604046">
    <property type="component" value="Unassembled WGS sequence"/>
</dbReference>
<feature type="region of interest" description="Disordered" evidence="1">
    <location>
        <begin position="60"/>
        <end position="83"/>
    </location>
</feature>
<evidence type="ECO:0000256" key="1">
    <source>
        <dbReference type="SAM" id="MobiDB-lite"/>
    </source>
</evidence>
<evidence type="ECO:0000313" key="2">
    <source>
        <dbReference type="EMBL" id="CAE7263428.1"/>
    </source>
</evidence>
<dbReference type="AlphaFoldDB" id="A0A812MQ62"/>
<protein>
    <submittedName>
        <fullName evidence="2">Uncharacterized protein</fullName>
    </submittedName>
</protein>
<feature type="region of interest" description="Disordered" evidence="1">
    <location>
        <begin position="1"/>
        <end position="46"/>
    </location>
</feature>
<feature type="compositionally biased region" description="Pro residues" evidence="1">
    <location>
        <begin position="1"/>
        <end position="11"/>
    </location>
</feature>
<sequence>MTGSFTPPPNKPGSSSLRERWRRVTPPSSCTDALGEPPPHSPVCQAASPWSAPVLVRPRARRPLSDLIPLQKSGRRTSGLAGR</sequence>
<accession>A0A812MQ62</accession>
<keyword evidence="3" id="KW-1185">Reference proteome</keyword>
<organism evidence="2 3">
    <name type="scientific">Symbiodinium natans</name>
    <dbReference type="NCBI Taxonomy" id="878477"/>
    <lineage>
        <taxon>Eukaryota</taxon>
        <taxon>Sar</taxon>
        <taxon>Alveolata</taxon>
        <taxon>Dinophyceae</taxon>
        <taxon>Suessiales</taxon>
        <taxon>Symbiodiniaceae</taxon>
        <taxon>Symbiodinium</taxon>
    </lineage>
</organism>
<evidence type="ECO:0000313" key="3">
    <source>
        <dbReference type="Proteomes" id="UP000604046"/>
    </source>
</evidence>